<dbReference type="AlphaFoldDB" id="A0AAV2FIY3"/>
<gene>
    <name evidence="2" type="ORF">LTRI10_LOCUS38484</name>
</gene>
<accession>A0AAV2FIY3</accession>
<dbReference type="Proteomes" id="UP001497516">
    <property type="component" value="Chromosome 6"/>
</dbReference>
<evidence type="ECO:0000313" key="3">
    <source>
        <dbReference type="Proteomes" id="UP001497516"/>
    </source>
</evidence>
<evidence type="ECO:0000256" key="1">
    <source>
        <dbReference type="SAM" id="Phobius"/>
    </source>
</evidence>
<organism evidence="2 3">
    <name type="scientific">Linum trigynum</name>
    <dbReference type="NCBI Taxonomy" id="586398"/>
    <lineage>
        <taxon>Eukaryota</taxon>
        <taxon>Viridiplantae</taxon>
        <taxon>Streptophyta</taxon>
        <taxon>Embryophyta</taxon>
        <taxon>Tracheophyta</taxon>
        <taxon>Spermatophyta</taxon>
        <taxon>Magnoliopsida</taxon>
        <taxon>eudicotyledons</taxon>
        <taxon>Gunneridae</taxon>
        <taxon>Pentapetalae</taxon>
        <taxon>rosids</taxon>
        <taxon>fabids</taxon>
        <taxon>Malpighiales</taxon>
        <taxon>Linaceae</taxon>
        <taxon>Linum</taxon>
    </lineage>
</organism>
<keyword evidence="1" id="KW-0472">Membrane</keyword>
<evidence type="ECO:0000313" key="2">
    <source>
        <dbReference type="EMBL" id="CAL1398241.1"/>
    </source>
</evidence>
<feature type="transmembrane region" description="Helical" evidence="1">
    <location>
        <begin position="76"/>
        <end position="96"/>
    </location>
</feature>
<name>A0AAV2FIY3_9ROSI</name>
<keyword evidence="1" id="KW-0812">Transmembrane</keyword>
<proteinExistence type="predicted"/>
<sequence length="106" mass="11557">MPSNISSTRDGVYLLAVQAVVLAHAGQILVEGHRFPNAVGLLQLVVDRVVPHEFEFGAASLLVREPSLLHLPAGTLATHFSLFYFSLGTWLAGFVWDLAPPRKIQP</sequence>
<dbReference type="EMBL" id="OZ034819">
    <property type="protein sequence ID" value="CAL1398241.1"/>
    <property type="molecule type" value="Genomic_DNA"/>
</dbReference>
<keyword evidence="1" id="KW-1133">Transmembrane helix</keyword>
<reference evidence="2 3" key="1">
    <citation type="submission" date="2024-04" db="EMBL/GenBank/DDBJ databases">
        <authorList>
            <person name="Fracassetti M."/>
        </authorList>
    </citation>
    <scope>NUCLEOTIDE SEQUENCE [LARGE SCALE GENOMIC DNA]</scope>
</reference>
<feature type="transmembrane region" description="Helical" evidence="1">
    <location>
        <begin position="12"/>
        <end position="30"/>
    </location>
</feature>
<protein>
    <submittedName>
        <fullName evidence="2">Uncharacterized protein</fullName>
    </submittedName>
</protein>
<keyword evidence="3" id="KW-1185">Reference proteome</keyword>